<keyword evidence="4" id="KW-0808">Transferase</keyword>
<keyword evidence="6" id="KW-0235">DNA replication</keyword>
<keyword evidence="5" id="KW-0548">Nucleotidyltransferase</keyword>
<keyword evidence="14" id="KW-0190">Covalent protein-DNA linkage</keyword>
<evidence type="ECO:0000256" key="14">
    <source>
        <dbReference type="ARBA" id="ARBA00023124"/>
    </source>
</evidence>
<organism evidence="17">
    <name type="scientific">Red panda circovirus 1</name>
    <dbReference type="NCBI Taxonomy" id="2863950"/>
    <lineage>
        <taxon>Viruses</taxon>
        <taxon>Monodnaviria</taxon>
        <taxon>Shotokuvirae</taxon>
        <taxon>Cressdnaviricota</taxon>
        <taxon>Arfiviricetes</taxon>
        <taxon>Cirlivirales</taxon>
        <taxon>Circoviridae</taxon>
        <taxon>Circovirus</taxon>
    </lineage>
</organism>
<keyword evidence="7" id="KW-0540">Nuclease</keyword>
<dbReference type="GO" id="GO:0004386">
    <property type="term" value="F:helicase activity"/>
    <property type="evidence" value="ECO:0007669"/>
    <property type="project" value="UniProtKB-KW"/>
</dbReference>
<keyword evidence="9" id="KW-0547">Nucleotide-binding</keyword>
<dbReference type="EMBL" id="MZ556205">
    <property type="protein sequence ID" value="UBJ26115.1"/>
    <property type="molecule type" value="Genomic_DNA"/>
</dbReference>
<evidence type="ECO:0000256" key="1">
    <source>
        <dbReference type="ARBA" id="ARBA00001946"/>
    </source>
</evidence>
<dbReference type="GO" id="GO:0006260">
    <property type="term" value="P:DNA replication"/>
    <property type="evidence" value="ECO:0007669"/>
    <property type="project" value="UniProtKB-KW"/>
</dbReference>
<dbReference type="InterPro" id="IPR049912">
    <property type="entry name" value="CRESS_DNA_REP"/>
</dbReference>
<dbReference type="GO" id="GO:0046872">
    <property type="term" value="F:metal ion binding"/>
    <property type="evidence" value="ECO:0007669"/>
    <property type="project" value="UniProtKB-KW"/>
</dbReference>
<evidence type="ECO:0000256" key="8">
    <source>
        <dbReference type="ARBA" id="ARBA00022723"/>
    </source>
</evidence>
<feature type="domain" description="CRESS-DNA virus Rep endonuclease" evidence="16">
    <location>
        <begin position="4"/>
        <end position="90"/>
    </location>
</feature>
<comment type="subcellular location">
    <subcellularLocation>
        <location evidence="2">Host nucleus</location>
    </subcellularLocation>
</comment>
<name>A0A8K1M3W1_9CIRC</name>
<keyword evidence="3" id="KW-1048">Host nucleus</keyword>
<dbReference type="GO" id="GO:0016787">
    <property type="term" value="F:hydrolase activity"/>
    <property type="evidence" value="ECO:0007669"/>
    <property type="project" value="UniProtKB-KW"/>
</dbReference>
<evidence type="ECO:0000256" key="9">
    <source>
        <dbReference type="ARBA" id="ARBA00022741"/>
    </source>
</evidence>
<keyword evidence="12" id="KW-0347">Helicase</keyword>
<keyword evidence="8" id="KW-0479">Metal-binding</keyword>
<evidence type="ECO:0000256" key="11">
    <source>
        <dbReference type="ARBA" id="ARBA00022801"/>
    </source>
</evidence>
<evidence type="ECO:0000256" key="10">
    <source>
        <dbReference type="ARBA" id="ARBA00022759"/>
    </source>
</evidence>
<comment type="cofactor">
    <cofactor evidence="1">
        <name>Mg(2+)</name>
        <dbReference type="ChEBI" id="CHEBI:18420"/>
    </cofactor>
</comment>
<dbReference type="Pfam" id="PF02407">
    <property type="entry name" value="Viral_Rep"/>
    <property type="match status" value="1"/>
</dbReference>
<evidence type="ECO:0000256" key="6">
    <source>
        <dbReference type="ARBA" id="ARBA00022705"/>
    </source>
</evidence>
<sequence>MTSKNWCFTIQYNDNEEGLLLQLRALHEAGTFSYIVAGREVAPSTGQKHLQCFGILPSRKSFSTVRGLLPQCHLERARGTATQAATYCRKDGNFVEYGELPVSSQGKRSDWERFRDWCLELDQAPSDRQFIDEFPSLFGRYPVSCRRIASELVPRPVLRDGELRPWQELLRQRLEQAPDDRTVEFYVDIDGGSGKSWFCGYVYSRLDRVQLLGPAKRDDVAHMVDVRSRIFLVNVPRGSMEYLNYGILEMLKDRMVISPKYESQMKILTQVPHVIVFCNEFPDMNKMSADRYVIHEL</sequence>
<keyword evidence="11" id="KW-0378">Hydrolase</keyword>
<dbReference type="GO" id="GO:0005524">
    <property type="term" value="F:ATP binding"/>
    <property type="evidence" value="ECO:0007669"/>
    <property type="project" value="UniProtKB-KW"/>
</dbReference>
<dbReference type="Gene3D" id="3.40.1310.20">
    <property type="match status" value="1"/>
</dbReference>
<accession>A0A8K1M3W1</accession>
<evidence type="ECO:0000256" key="13">
    <source>
        <dbReference type="ARBA" id="ARBA00022840"/>
    </source>
</evidence>
<dbReference type="GO" id="GO:0003677">
    <property type="term" value="F:DNA binding"/>
    <property type="evidence" value="ECO:0007669"/>
    <property type="project" value="UniProtKB-KW"/>
</dbReference>
<evidence type="ECO:0000256" key="7">
    <source>
        <dbReference type="ARBA" id="ARBA00022722"/>
    </source>
</evidence>
<evidence type="ECO:0000256" key="3">
    <source>
        <dbReference type="ARBA" id="ARBA00022562"/>
    </source>
</evidence>
<dbReference type="GO" id="GO:0042025">
    <property type="term" value="C:host cell nucleus"/>
    <property type="evidence" value="ECO:0007669"/>
    <property type="project" value="UniProtKB-SubCell"/>
</dbReference>
<keyword evidence="10" id="KW-0255">Endonuclease</keyword>
<reference evidence="17" key="1">
    <citation type="submission" date="2021-07" db="EMBL/GenBank/DDBJ databases">
        <title>Communication and adaptive evolution of viruses within giant pandas and their associated organisms in a local ecological environment.</title>
        <authorList>
            <person name="Zhao M."/>
            <person name="Liu S."/>
            <person name="Zhang W."/>
        </authorList>
    </citation>
    <scope>NUCLEOTIDE SEQUENCE</scope>
    <source>
        <strain evidence="17">Rpf109cir01-8</strain>
    </source>
</reference>
<evidence type="ECO:0000256" key="15">
    <source>
        <dbReference type="ARBA" id="ARBA00023125"/>
    </source>
</evidence>
<protein>
    <submittedName>
        <fullName evidence="17">Replication-associated protein</fullName>
    </submittedName>
</protein>
<keyword evidence="15" id="KW-0238">DNA-binding</keyword>
<evidence type="ECO:0000256" key="5">
    <source>
        <dbReference type="ARBA" id="ARBA00022695"/>
    </source>
</evidence>
<evidence type="ECO:0000256" key="12">
    <source>
        <dbReference type="ARBA" id="ARBA00022806"/>
    </source>
</evidence>
<proteinExistence type="predicted"/>
<dbReference type="GO" id="GO:0016779">
    <property type="term" value="F:nucleotidyltransferase activity"/>
    <property type="evidence" value="ECO:0007669"/>
    <property type="project" value="UniProtKB-KW"/>
</dbReference>
<evidence type="ECO:0000256" key="4">
    <source>
        <dbReference type="ARBA" id="ARBA00022679"/>
    </source>
</evidence>
<evidence type="ECO:0000256" key="2">
    <source>
        <dbReference type="ARBA" id="ARBA00004147"/>
    </source>
</evidence>
<evidence type="ECO:0000313" key="17">
    <source>
        <dbReference type="EMBL" id="UBJ26115.1"/>
    </source>
</evidence>
<keyword evidence="13" id="KW-0067">ATP-binding</keyword>
<evidence type="ECO:0000259" key="16">
    <source>
        <dbReference type="Pfam" id="PF02407"/>
    </source>
</evidence>
<dbReference type="GO" id="GO:0004519">
    <property type="term" value="F:endonuclease activity"/>
    <property type="evidence" value="ECO:0007669"/>
    <property type="project" value="UniProtKB-KW"/>
</dbReference>